<dbReference type="InterPro" id="IPR013766">
    <property type="entry name" value="Thioredoxin_domain"/>
</dbReference>
<dbReference type="InterPro" id="IPR050824">
    <property type="entry name" value="Thiol_disulfide_DsbA"/>
</dbReference>
<evidence type="ECO:0000313" key="4">
    <source>
        <dbReference type="Proteomes" id="UP000676996"/>
    </source>
</evidence>
<keyword evidence="4" id="KW-1185">Reference proteome</keyword>
<gene>
    <name evidence="3" type="ORF">J7S20_00010</name>
</gene>
<dbReference type="PROSITE" id="PS51352">
    <property type="entry name" value="THIOREDOXIN_2"/>
    <property type="match status" value="1"/>
</dbReference>
<keyword evidence="1" id="KW-0732">Signal</keyword>
<evidence type="ECO:0000259" key="2">
    <source>
        <dbReference type="PROSITE" id="PS51352"/>
    </source>
</evidence>
<dbReference type="AlphaFoldDB" id="A0A8T4I9S1"/>
<feature type="chain" id="PRO_5035893730" evidence="1">
    <location>
        <begin position="26"/>
        <end position="243"/>
    </location>
</feature>
<dbReference type="Proteomes" id="UP000676996">
    <property type="component" value="Unassembled WGS sequence"/>
</dbReference>
<proteinExistence type="predicted"/>
<protein>
    <submittedName>
        <fullName evidence="3">Thioredoxin domain-containing protein</fullName>
    </submittedName>
</protein>
<dbReference type="RefSeq" id="WP_284052180.1">
    <property type="nucleotide sequence ID" value="NZ_JAGRQC010000001.1"/>
</dbReference>
<accession>A0A8T4I9S1</accession>
<reference evidence="3" key="1">
    <citation type="submission" date="2021-04" db="EMBL/GenBank/DDBJ databases">
        <title>Ouciella asimina sp. nov., isolated from the surface seawater in the hydrothermal field of Okinawa Trough.</title>
        <authorList>
            <person name="Shuang W."/>
        </authorList>
    </citation>
    <scope>NUCLEOTIDE SEQUENCE</scope>
    <source>
        <strain evidence="3">LXI357</strain>
    </source>
</reference>
<organism evidence="3 4">
    <name type="scientific">Stakelama marina</name>
    <dbReference type="NCBI Taxonomy" id="2826939"/>
    <lineage>
        <taxon>Bacteria</taxon>
        <taxon>Pseudomonadati</taxon>
        <taxon>Pseudomonadota</taxon>
        <taxon>Alphaproteobacteria</taxon>
        <taxon>Sphingomonadales</taxon>
        <taxon>Sphingomonadaceae</taxon>
        <taxon>Stakelama</taxon>
    </lineage>
</organism>
<dbReference type="Gene3D" id="3.40.30.10">
    <property type="entry name" value="Glutaredoxin"/>
    <property type="match status" value="1"/>
</dbReference>
<name>A0A8T4I9S1_9SPHN</name>
<comment type="caution">
    <text evidence="3">The sequence shown here is derived from an EMBL/GenBank/DDBJ whole genome shotgun (WGS) entry which is preliminary data.</text>
</comment>
<dbReference type="InterPro" id="IPR036249">
    <property type="entry name" value="Thioredoxin-like_sf"/>
</dbReference>
<feature type="signal peptide" evidence="1">
    <location>
        <begin position="1"/>
        <end position="25"/>
    </location>
</feature>
<dbReference type="PANTHER" id="PTHR35891:SF3">
    <property type="entry name" value="THIOL:DISULFIDE INTERCHANGE PROTEIN DSBL"/>
    <property type="match status" value="1"/>
</dbReference>
<dbReference type="EMBL" id="JAGRQC010000001">
    <property type="protein sequence ID" value="MBR0550882.1"/>
    <property type="molecule type" value="Genomic_DNA"/>
</dbReference>
<dbReference type="SUPFAM" id="SSF52833">
    <property type="entry name" value="Thioredoxin-like"/>
    <property type="match status" value="1"/>
</dbReference>
<dbReference type="PANTHER" id="PTHR35891">
    <property type="entry name" value="THIOL:DISULFIDE INTERCHANGE PROTEIN DSBA"/>
    <property type="match status" value="1"/>
</dbReference>
<sequence length="243" mass="27151">MRLTRIAFLIVVVASAWSGLQPAYAQDIAIPDGVVAKEIDPPVPSAIPGSHDKRVLVMEIFDYACSHCRAFQPMFDKWAMQQADDVDILQLPYLLGSSLDSNLQLLSGRAYIALMIMGRNGYPTQSLLAHRQFFDEILPFYQHMTKSDPPGTYKDMVEFMAAQVAREGMGKDEFKKIFFSHEVDEAVKSIQQAEKSFDVPGIPAIVVNGKYYVAPDPWDTKTPTDEVYNGMLKLTGQLAAREP</sequence>
<evidence type="ECO:0000313" key="3">
    <source>
        <dbReference type="EMBL" id="MBR0550882.1"/>
    </source>
</evidence>
<evidence type="ECO:0000256" key="1">
    <source>
        <dbReference type="SAM" id="SignalP"/>
    </source>
</evidence>
<feature type="domain" description="Thioredoxin" evidence="2">
    <location>
        <begin position="15"/>
        <end position="165"/>
    </location>
</feature>